<dbReference type="EMBL" id="ACKP02000049">
    <property type="protein sequence ID" value="EEX76444.1"/>
    <property type="molecule type" value="Genomic_DNA"/>
</dbReference>
<dbReference type="EMBL" id="CP002637">
    <property type="protein sequence ID" value="AEB99398.1"/>
    <property type="molecule type" value="Genomic_DNA"/>
</dbReference>
<evidence type="ECO:0000313" key="5">
    <source>
        <dbReference type="Proteomes" id="UP000011124"/>
    </source>
</evidence>
<name>C9LXR1_SELS3</name>
<evidence type="ECO:0000313" key="3">
    <source>
        <dbReference type="EMBL" id="EEX76444.1"/>
    </source>
</evidence>
<dbReference type="KEGG" id="ssg:Selsp_0426"/>
<dbReference type="STRING" id="546271.Selsp_0426"/>
<protein>
    <submittedName>
        <fullName evidence="3">Radical SAM-linked protein</fullName>
    </submittedName>
</protein>
<reference evidence="2 5" key="2">
    <citation type="submission" date="2011-04" db="EMBL/GenBank/DDBJ databases">
        <title>The complete genome of Selenomonas sputigena DSM 20758.</title>
        <authorList>
            <consortium name="US DOE Joint Genome Institute (JGI-PGF)"/>
            <person name="Lucas S."/>
            <person name="Copeland A."/>
            <person name="Lapidus A."/>
            <person name="Bruce D."/>
            <person name="Goodwin L."/>
            <person name="Pitluck S."/>
            <person name="Peters L."/>
            <person name="Kyrpides N."/>
            <person name="Mavromatis K."/>
            <person name="Ivanova N."/>
            <person name="Ovchinnikova G."/>
            <person name="Teshima H."/>
            <person name="Detter J.C."/>
            <person name="Tapia R."/>
            <person name="Han C."/>
            <person name="Land M."/>
            <person name="Hauser L."/>
            <person name="Markowitz V."/>
            <person name="Cheng J.-F."/>
            <person name="Hugenholtz P."/>
            <person name="Woyke T."/>
            <person name="Wu D."/>
            <person name="Gronow S."/>
            <person name="Wellnitz S."/>
            <person name="Schneider S."/>
            <person name="Klenk H.-P."/>
            <person name="Eisen J.A."/>
        </authorList>
    </citation>
    <scope>NUCLEOTIDE SEQUENCE [LARGE SCALE GENOMIC DNA]</scope>
    <source>
        <strain evidence="2">ATCC 35185</strain>
        <strain evidence="5">ATCC 35185 / DSM 20758 / VPI D19B-28</strain>
    </source>
</reference>
<evidence type="ECO:0000259" key="1">
    <source>
        <dbReference type="Pfam" id="PF10105"/>
    </source>
</evidence>
<evidence type="ECO:0000313" key="4">
    <source>
        <dbReference type="Proteomes" id="UP000003505"/>
    </source>
</evidence>
<accession>C9LXR1</accession>
<dbReference type="OrthoDB" id="9780488at2"/>
<dbReference type="Proteomes" id="UP000003505">
    <property type="component" value="Unassembled WGS sequence"/>
</dbReference>
<evidence type="ECO:0000313" key="2">
    <source>
        <dbReference type="EMBL" id="AEB99398.1"/>
    </source>
</evidence>
<sequence length="227" mass="24878">MKLRALLTKGEEIRFISHLDYAALIERAIRRAKLPVVYSEGFNPHMKFSFASALAVGVTSEAEVMDVELSRPVAQPEAWDRLATALPSGVRLGRLVPYEGKAKSLMAAVDRAEYRVRVPYAGAEEEARRAVAAFFAAPEAIYRRVLPKKTREVDAKAYLKEIRVEKEGGDLLLFLAIAVTPEGSLKPGEAIGLLAHDFGLAVEPREAEICRTALLSGGKDLFALIES</sequence>
<dbReference type="InterPro" id="IPR018768">
    <property type="entry name" value="DUF2344"/>
</dbReference>
<keyword evidence="5" id="KW-1185">Reference proteome</keyword>
<dbReference type="Pfam" id="PF10105">
    <property type="entry name" value="DUF2344"/>
    <property type="match status" value="1"/>
</dbReference>
<dbReference type="RefSeq" id="WP_006193611.1">
    <property type="nucleotide sequence ID" value="NC_015437.1"/>
</dbReference>
<dbReference type="Proteomes" id="UP000011124">
    <property type="component" value="Chromosome"/>
</dbReference>
<dbReference type="HOGENOM" id="CLU_083579_0_1_9"/>
<reference evidence="3 4" key="1">
    <citation type="submission" date="2009-09" db="EMBL/GenBank/DDBJ databases">
        <authorList>
            <person name="Weinstock G."/>
            <person name="Sodergren E."/>
            <person name="Clifton S."/>
            <person name="Fulton L."/>
            <person name="Fulton B."/>
            <person name="Courtney L."/>
            <person name="Fronick C."/>
            <person name="Harrison M."/>
            <person name="Strong C."/>
            <person name="Farmer C."/>
            <person name="Delahaunty K."/>
            <person name="Markovic C."/>
            <person name="Hall O."/>
            <person name="Minx P."/>
            <person name="Tomlinson C."/>
            <person name="Mitreva M."/>
            <person name="Nelson J."/>
            <person name="Hou S."/>
            <person name="Wollam A."/>
            <person name="Pepin K.H."/>
            <person name="Johnson M."/>
            <person name="Bhonagiri V."/>
            <person name="Nash W.E."/>
            <person name="Warren W."/>
            <person name="Chinwalla A."/>
            <person name="Mardis E.R."/>
            <person name="Wilson R.K."/>
        </authorList>
    </citation>
    <scope>NUCLEOTIDE SEQUENCE [LARGE SCALE GENOMIC DNA]</scope>
    <source>
        <strain evidence="3">ATCC 35185</strain>
        <strain evidence="4">ATCC 35185 / DSM 20758 / VPI D19B-28</strain>
    </source>
</reference>
<proteinExistence type="predicted"/>
<gene>
    <name evidence="2" type="ordered locus">Selsp_0426</name>
    <name evidence="3" type="ORF">SELSPUOL_02269</name>
</gene>
<dbReference type="eggNOG" id="COG5011">
    <property type="taxonomic scope" value="Bacteria"/>
</dbReference>
<feature type="domain" description="DUF2344" evidence="1">
    <location>
        <begin position="2"/>
        <end position="187"/>
    </location>
</feature>
<dbReference type="NCBIfam" id="TIGR03936">
    <property type="entry name" value="sam_1_link_chp"/>
    <property type="match status" value="1"/>
</dbReference>
<dbReference type="AlphaFoldDB" id="C9LXR1"/>
<organism evidence="3 4">
    <name type="scientific">Selenomonas sputigena (strain ATCC 35185 / DSM 20758 / CCUG 44933 / VPI D19B-28)</name>
    <dbReference type="NCBI Taxonomy" id="546271"/>
    <lineage>
        <taxon>Bacteria</taxon>
        <taxon>Bacillati</taxon>
        <taxon>Bacillota</taxon>
        <taxon>Negativicutes</taxon>
        <taxon>Selenomonadales</taxon>
        <taxon>Selenomonadaceae</taxon>
        <taxon>Selenomonas</taxon>
    </lineage>
</organism>